<evidence type="ECO:0000313" key="7">
    <source>
        <dbReference type="EMBL" id="HEW46951.1"/>
    </source>
</evidence>
<organism evidence="7">
    <name type="scientific">Hydrogenobacter sp</name>
    <dbReference type="NCBI Taxonomy" id="2152829"/>
    <lineage>
        <taxon>Bacteria</taxon>
        <taxon>Pseudomonadati</taxon>
        <taxon>Aquificota</taxon>
        <taxon>Aquificia</taxon>
        <taxon>Aquificales</taxon>
        <taxon>Aquificaceae</taxon>
        <taxon>Hydrogenobacter</taxon>
    </lineage>
</organism>
<evidence type="ECO:0000256" key="2">
    <source>
        <dbReference type="ARBA" id="ARBA00022475"/>
    </source>
</evidence>
<feature type="transmembrane region" description="Helical" evidence="6">
    <location>
        <begin position="114"/>
        <end position="134"/>
    </location>
</feature>
<proteinExistence type="predicted"/>
<evidence type="ECO:0000256" key="5">
    <source>
        <dbReference type="ARBA" id="ARBA00023136"/>
    </source>
</evidence>
<comment type="caution">
    <text evidence="7">The sequence shown here is derived from an EMBL/GenBank/DDBJ whole genome shotgun (WGS) entry which is preliminary data.</text>
</comment>
<protein>
    <recommendedName>
        <fullName evidence="8">Phosphate-starvation-inducible E-like protein</fullName>
    </recommendedName>
</protein>
<keyword evidence="2" id="KW-1003">Cell membrane</keyword>
<name>A0A7C2YXB3_9AQUI</name>
<dbReference type="InterPro" id="IPR020948">
    <property type="entry name" value="P_starv_induced_PsiE-like"/>
</dbReference>
<dbReference type="Pfam" id="PF06146">
    <property type="entry name" value="PsiE"/>
    <property type="match status" value="1"/>
</dbReference>
<feature type="transmembrane region" description="Helical" evidence="6">
    <location>
        <begin position="87"/>
        <end position="108"/>
    </location>
</feature>
<evidence type="ECO:0000256" key="1">
    <source>
        <dbReference type="ARBA" id="ARBA00004651"/>
    </source>
</evidence>
<sequence>MDLQEKILKIYRLFTALAFNVAIIILLFSLAVGIIRTVLEIGLLFTEATVRLSIKELVTNVLSIVIILELIRAFVDYFEHERVRMEILIEIAVAFMVREFMIYIFTGNLKGLDVVLWILGIFLLVGARTLTVVFKPTK</sequence>
<reference evidence="7" key="1">
    <citation type="journal article" date="2020" name="mSystems">
        <title>Genome- and Community-Level Interaction Insights into Carbon Utilization and Element Cycling Functions of Hydrothermarchaeota in Hydrothermal Sediment.</title>
        <authorList>
            <person name="Zhou Z."/>
            <person name="Liu Y."/>
            <person name="Xu W."/>
            <person name="Pan J."/>
            <person name="Luo Z.H."/>
            <person name="Li M."/>
        </authorList>
    </citation>
    <scope>NUCLEOTIDE SEQUENCE [LARGE SCALE GENOMIC DNA]</scope>
    <source>
        <strain evidence="7">SpSt-132</strain>
    </source>
</reference>
<keyword evidence="3 6" id="KW-0812">Transmembrane</keyword>
<evidence type="ECO:0000256" key="3">
    <source>
        <dbReference type="ARBA" id="ARBA00022692"/>
    </source>
</evidence>
<keyword evidence="4 6" id="KW-1133">Transmembrane helix</keyword>
<evidence type="ECO:0000256" key="4">
    <source>
        <dbReference type="ARBA" id="ARBA00022989"/>
    </source>
</evidence>
<dbReference type="EMBL" id="DSFP01000081">
    <property type="protein sequence ID" value="HEW46951.1"/>
    <property type="molecule type" value="Genomic_DNA"/>
</dbReference>
<dbReference type="GO" id="GO:0005886">
    <property type="term" value="C:plasma membrane"/>
    <property type="evidence" value="ECO:0007669"/>
    <property type="project" value="UniProtKB-SubCell"/>
</dbReference>
<keyword evidence="5 6" id="KW-0472">Membrane</keyword>
<dbReference type="AlphaFoldDB" id="A0A7C2YXB3"/>
<feature type="transmembrane region" description="Helical" evidence="6">
    <location>
        <begin position="12"/>
        <end position="37"/>
    </location>
</feature>
<accession>A0A7C2YXB3</accession>
<feature type="transmembrane region" description="Helical" evidence="6">
    <location>
        <begin position="57"/>
        <end position="75"/>
    </location>
</feature>
<comment type="subcellular location">
    <subcellularLocation>
        <location evidence="1">Cell membrane</location>
        <topology evidence="1">Multi-pass membrane protein</topology>
    </subcellularLocation>
</comment>
<gene>
    <name evidence="7" type="ORF">ENO47_09890</name>
</gene>
<evidence type="ECO:0008006" key="8">
    <source>
        <dbReference type="Google" id="ProtNLM"/>
    </source>
</evidence>
<evidence type="ECO:0000256" key="6">
    <source>
        <dbReference type="SAM" id="Phobius"/>
    </source>
</evidence>